<keyword evidence="3" id="KW-1185">Reference proteome</keyword>
<reference evidence="2 3" key="1">
    <citation type="submission" date="2017-05" db="EMBL/GenBank/DDBJ databases">
        <title>Bifidobacterium vansinderenii sp. nov.</title>
        <authorList>
            <person name="Lugli G.A."/>
            <person name="Duranti S."/>
            <person name="Mangifesta M."/>
        </authorList>
    </citation>
    <scope>NUCLEOTIDE SEQUENCE [LARGE SCALE GENOMIC DNA]</scope>
    <source>
        <strain evidence="2 3">Tam10B</strain>
    </source>
</reference>
<comment type="caution">
    <text evidence="2">The sequence shown here is derived from an EMBL/GenBank/DDBJ whole genome shotgun (WGS) entry which is preliminary data.</text>
</comment>
<keyword evidence="2" id="KW-0413">Isomerase</keyword>
<feature type="domain" description="HTH cro/C1-type" evidence="1">
    <location>
        <begin position="29"/>
        <end position="83"/>
    </location>
</feature>
<dbReference type="RefSeq" id="WP_093960666.1">
    <property type="nucleotide sequence ID" value="NZ_NEWD01000019.1"/>
</dbReference>
<evidence type="ECO:0000313" key="3">
    <source>
        <dbReference type="Proteomes" id="UP000215433"/>
    </source>
</evidence>
<dbReference type="GO" id="GO:0003677">
    <property type="term" value="F:DNA binding"/>
    <property type="evidence" value="ECO:0007669"/>
    <property type="project" value="InterPro"/>
</dbReference>
<dbReference type="AlphaFoldDB" id="A0A229VXF3"/>
<evidence type="ECO:0000313" key="2">
    <source>
        <dbReference type="EMBL" id="OXN00272.1"/>
    </source>
</evidence>
<dbReference type="Pfam" id="PF01381">
    <property type="entry name" value="HTH_3"/>
    <property type="match status" value="1"/>
</dbReference>
<accession>A0A229VXF3</accession>
<dbReference type="InterPro" id="IPR001387">
    <property type="entry name" value="Cro/C1-type_HTH"/>
</dbReference>
<protein>
    <submittedName>
        <fullName evidence="2">Peptidyl-prolyl cis-trans isomerase</fullName>
    </submittedName>
</protein>
<proteinExistence type="predicted"/>
<dbReference type="CDD" id="cd00093">
    <property type="entry name" value="HTH_XRE"/>
    <property type="match status" value="1"/>
</dbReference>
<dbReference type="SUPFAM" id="SSF47413">
    <property type="entry name" value="lambda repressor-like DNA-binding domains"/>
    <property type="match status" value="1"/>
</dbReference>
<dbReference type="GO" id="GO:0016853">
    <property type="term" value="F:isomerase activity"/>
    <property type="evidence" value="ECO:0007669"/>
    <property type="project" value="UniProtKB-KW"/>
</dbReference>
<dbReference type="Proteomes" id="UP000215433">
    <property type="component" value="Unassembled WGS sequence"/>
</dbReference>
<dbReference type="Gene3D" id="1.10.260.40">
    <property type="entry name" value="lambda repressor-like DNA-binding domains"/>
    <property type="match status" value="1"/>
</dbReference>
<name>A0A229VXF3_9BIFI</name>
<dbReference type="InterPro" id="IPR010982">
    <property type="entry name" value="Lambda_DNA-bd_dom_sf"/>
</dbReference>
<dbReference type="OrthoDB" id="3240217at2"/>
<dbReference type="PROSITE" id="PS50943">
    <property type="entry name" value="HTH_CROC1"/>
    <property type="match status" value="1"/>
</dbReference>
<dbReference type="EMBL" id="NEWD01000019">
    <property type="protein sequence ID" value="OXN00272.1"/>
    <property type="molecule type" value="Genomic_DNA"/>
</dbReference>
<gene>
    <name evidence="2" type="ORF">Tam10B_1495</name>
</gene>
<evidence type="ECO:0000259" key="1">
    <source>
        <dbReference type="PROSITE" id="PS50943"/>
    </source>
</evidence>
<sequence length="137" mass="15457">MSVTEAVNFVAADREEAAARFAEVVRYNIRRYMRLTGKLQKDLAKAMGVTRPAVTQMLNGTTKIKLEQLYLAARELGVTVNDLIDDTYYRQDEDFVARMQENEKTVAGNSKPRFFVGLLSETEFVAGHGFEPWTSGL</sequence>
<dbReference type="SMART" id="SM00530">
    <property type="entry name" value="HTH_XRE"/>
    <property type="match status" value="1"/>
</dbReference>
<organism evidence="2 3">
    <name type="scientific">Bifidobacterium vansinderenii</name>
    <dbReference type="NCBI Taxonomy" id="1984871"/>
    <lineage>
        <taxon>Bacteria</taxon>
        <taxon>Bacillati</taxon>
        <taxon>Actinomycetota</taxon>
        <taxon>Actinomycetes</taxon>
        <taxon>Bifidobacteriales</taxon>
        <taxon>Bifidobacteriaceae</taxon>
        <taxon>Bifidobacterium</taxon>
    </lineage>
</organism>